<feature type="region of interest" description="Disordered" evidence="1">
    <location>
        <begin position="88"/>
        <end position="229"/>
    </location>
</feature>
<keyword evidence="3" id="KW-1185">Reference proteome</keyword>
<evidence type="ECO:0000313" key="3">
    <source>
        <dbReference type="Proteomes" id="UP000536604"/>
    </source>
</evidence>
<reference evidence="2 3" key="1">
    <citation type="submission" date="2020-08" db="EMBL/GenBank/DDBJ databases">
        <title>Genomic Encyclopedia of Type Strains, Phase III (KMG-III): the genomes of soil and plant-associated and newly described type strains.</title>
        <authorList>
            <person name="Whitman W."/>
        </authorList>
    </citation>
    <scope>NUCLEOTIDE SEQUENCE [LARGE SCALE GENOMIC DNA]</scope>
    <source>
        <strain evidence="2 3">CECT 8712</strain>
    </source>
</reference>
<dbReference type="EMBL" id="JACHJO010000013">
    <property type="protein sequence ID" value="MBB6121993.1"/>
    <property type="molecule type" value="Genomic_DNA"/>
</dbReference>
<dbReference type="AlphaFoldDB" id="A0A841ITL3"/>
<name>A0A841ITL3_9ACTN</name>
<evidence type="ECO:0000313" key="2">
    <source>
        <dbReference type="EMBL" id="MBB6121993.1"/>
    </source>
</evidence>
<accession>A0A841ITL3</accession>
<gene>
    <name evidence="2" type="ORF">FHS13_003978</name>
</gene>
<organism evidence="2 3">
    <name type="scientific">Nocardiopsis algeriensis</name>
    <dbReference type="NCBI Taxonomy" id="1478215"/>
    <lineage>
        <taxon>Bacteria</taxon>
        <taxon>Bacillati</taxon>
        <taxon>Actinomycetota</taxon>
        <taxon>Actinomycetes</taxon>
        <taxon>Streptosporangiales</taxon>
        <taxon>Nocardiopsidaceae</taxon>
        <taxon>Nocardiopsis</taxon>
    </lineage>
</organism>
<proteinExistence type="predicted"/>
<dbReference type="Proteomes" id="UP000536604">
    <property type="component" value="Unassembled WGS sequence"/>
</dbReference>
<dbReference type="RefSeq" id="WP_184293437.1">
    <property type="nucleotide sequence ID" value="NZ_JACHJO010000013.1"/>
</dbReference>
<feature type="compositionally biased region" description="Gly residues" evidence="1">
    <location>
        <begin position="176"/>
        <end position="213"/>
    </location>
</feature>
<sequence>MTSPTDPMNDEFEAKLRQLLKAEADTVTTSPEALNLIRERAERRRGSAWFGLPWLRPAVAVAGAALIAASVLMSTPQVREQVLDIVPAGADREGTPPEAEVETEDPAEPAVPAQPLPPPQQEHVEEPTESPSPSAEASAPAEDPSAKPSCPPKEDASASPEGAPEDCEPDEEPSTGTGGENTGDSGGSEGSEGSGDSGGSEGSGGGDTGGSADGGAAPEGTTPRATAEQ</sequence>
<feature type="compositionally biased region" description="Low complexity" evidence="1">
    <location>
        <begin position="129"/>
        <end position="143"/>
    </location>
</feature>
<protein>
    <submittedName>
        <fullName evidence="2">Putative membrane protein YgcG</fullName>
    </submittedName>
</protein>
<evidence type="ECO:0000256" key="1">
    <source>
        <dbReference type="SAM" id="MobiDB-lite"/>
    </source>
</evidence>
<feature type="compositionally biased region" description="Acidic residues" evidence="1">
    <location>
        <begin position="163"/>
        <end position="173"/>
    </location>
</feature>
<comment type="caution">
    <text evidence="2">The sequence shown here is derived from an EMBL/GenBank/DDBJ whole genome shotgun (WGS) entry which is preliminary data.</text>
</comment>